<proteinExistence type="predicted"/>
<feature type="domain" description="HTH luxR-type" evidence="6">
    <location>
        <begin position="146"/>
        <end position="211"/>
    </location>
</feature>
<evidence type="ECO:0000313" key="9">
    <source>
        <dbReference type="Proteomes" id="UP000320300"/>
    </source>
</evidence>
<dbReference type="Proteomes" id="UP000320300">
    <property type="component" value="Unassembled WGS sequence"/>
</dbReference>
<dbReference type="Pfam" id="PF00196">
    <property type="entry name" value="GerE"/>
    <property type="match status" value="1"/>
</dbReference>
<evidence type="ECO:0000256" key="5">
    <source>
        <dbReference type="PROSITE-ProRule" id="PRU00169"/>
    </source>
</evidence>
<evidence type="ECO:0000256" key="1">
    <source>
        <dbReference type="ARBA" id="ARBA00022553"/>
    </source>
</evidence>
<dbReference type="InterPro" id="IPR039420">
    <property type="entry name" value="WalR-like"/>
</dbReference>
<keyword evidence="4" id="KW-0804">Transcription</keyword>
<evidence type="ECO:0000256" key="2">
    <source>
        <dbReference type="ARBA" id="ARBA00023015"/>
    </source>
</evidence>
<dbReference type="RefSeq" id="WP_142528872.1">
    <property type="nucleotide sequence ID" value="NZ_CBCSJO010000007.1"/>
</dbReference>
<evidence type="ECO:0000313" key="8">
    <source>
        <dbReference type="EMBL" id="SMO78901.1"/>
    </source>
</evidence>
<dbReference type="GO" id="GO:0000160">
    <property type="term" value="P:phosphorelay signal transduction system"/>
    <property type="evidence" value="ECO:0007669"/>
    <property type="project" value="InterPro"/>
</dbReference>
<dbReference type="InterPro" id="IPR000792">
    <property type="entry name" value="Tscrpt_reg_LuxR_C"/>
</dbReference>
<evidence type="ECO:0000256" key="3">
    <source>
        <dbReference type="ARBA" id="ARBA00023125"/>
    </source>
</evidence>
<dbReference type="PROSITE" id="PS50110">
    <property type="entry name" value="RESPONSE_REGULATORY"/>
    <property type="match status" value="1"/>
</dbReference>
<dbReference type="InterPro" id="IPR058245">
    <property type="entry name" value="NreC/VraR/RcsB-like_REC"/>
</dbReference>
<evidence type="ECO:0000259" key="7">
    <source>
        <dbReference type="PROSITE" id="PS50110"/>
    </source>
</evidence>
<keyword evidence="2" id="KW-0805">Transcription regulation</keyword>
<dbReference type="InterPro" id="IPR016032">
    <property type="entry name" value="Sig_transdc_resp-reg_C-effctor"/>
</dbReference>
<feature type="domain" description="Response regulatory" evidence="7">
    <location>
        <begin position="4"/>
        <end position="122"/>
    </location>
</feature>
<reference evidence="8 9" key="1">
    <citation type="submission" date="2017-05" db="EMBL/GenBank/DDBJ databases">
        <authorList>
            <person name="Varghese N."/>
            <person name="Submissions S."/>
        </authorList>
    </citation>
    <scope>NUCLEOTIDE SEQUENCE [LARGE SCALE GENOMIC DNA]</scope>
    <source>
        <strain evidence="8 9">DSM 19036</strain>
    </source>
</reference>
<evidence type="ECO:0000259" key="6">
    <source>
        <dbReference type="PROSITE" id="PS50043"/>
    </source>
</evidence>
<dbReference type="InterPro" id="IPR001789">
    <property type="entry name" value="Sig_transdc_resp-reg_receiver"/>
</dbReference>
<organism evidence="8 9">
    <name type="scientific">Pedobacter westerhofensis</name>
    <dbReference type="NCBI Taxonomy" id="425512"/>
    <lineage>
        <taxon>Bacteria</taxon>
        <taxon>Pseudomonadati</taxon>
        <taxon>Bacteroidota</taxon>
        <taxon>Sphingobacteriia</taxon>
        <taxon>Sphingobacteriales</taxon>
        <taxon>Sphingobacteriaceae</taxon>
        <taxon>Pedobacter</taxon>
    </lineage>
</organism>
<gene>
    <name evidence="8" type="ORF">SAMN06265348_10727</name>
</gene>
<dbReference type="Gene3D" id="3.40.50.2300">
    <property type="match status" value="1"/>
</dbReference>
<dbReference type="PRINTS" id="PR00038">
    <property type="entry name" value="HTHLUXR"/>
</dbReference>
<dbReference type="EMBL" id="FXTN01000007">
    <property type="protein sequence ID" value="SMO78901.1"/>
    <property type="molecule type" value="Genomic_DNA"/>
</dbReference>
<dbReference type="AlphaFoldDB" id="A0A521E679"/>
<keyword evidence="9" id="KW-1185">Reference proteome</keyword>
<dbReference type="CDD" id="cd06170">
    <property type="entry name" value="LuxR_C_like"/>
    <property type="match status" value="1"/>
</dbReference>
<dbReference type="PANTHER" id="PTHR43214">
    <property type="entry name" value="TWO-COMPONENT RESPONSE REGULATOR"/>
    <property type="match status" value="1"/>
</dbReference>
<dbReference type="CDD" id="cd17535">
    <property type="entry name" value="REC_NarL-like"/>
    <property type="match status" value="1"/>
</dbReference>
<dbReference type="SMART" id="SM00448">
    <property type="entry name" value="REC"/>
    <property type="match status" value="1"/>
</dbReference>
<feature type="modified residue" description="4-aspartylphosphate" evidence="5">
    <location>
        <position position="57"/>
    </location>
</feature>
<dbReference type="GO" id="GO:0003677">
    <property type="term" value="F:DNA binding"/>
    <property type="evidence" value="ECO:0007669"/>
    <property type="project" value="UniProtKB-KW"/>
</dbReference>
<protein>
    <submittedName>
        <fullName evidence="8">Two component transcriptional regulator, LuxR family</fullName>
    </submittedName>
</protein>
<dbReference type="InterPro" id="IPR011006">
    <property type="entry name" value="CheY-like_superfamily"/>
</dbReference>
<dbReference type="OrthoDB" id="9797341at2"/>
<accession>A0A521E679</accession>
<name>A0A521E679_9SPHI</name>
<dbReference type="GO" id="GO:0006355">
    <property type="term" value="P:regulation of DNA-templated transcription"/>
    <property type="evidence" value="ECO:0007669"/>
    <property type="project" value="InterPro"/>
</dbReference>
<dbReference type="SMART" id="SM00421">
    <property type="entry name" value="HTH_LUXR"/>
    <property type="match status" value="1"/>
</dbReference>
<dbReference type="SUPFAM" id="SSF46894">
    <property type="entry name" value="C-terminal effector domain of the bipartite response regulators"/>
    <property type="match status" value="1"/>
</dbReference>
<dbReference type="PANTHER" id="PTHR43214:SF41">
    <property type="entry name" value="NITRATE_NITRITE RESPONSE REGULATOR PROTEIN NARP"/>
    <property type="match status" value="1"/>
</dbReference>
<sequence>MKINIGITDDQLLFRKGMISLLEKCKDFKVLWEAAGGLEAVSQLSGMAAQTDILLLDLSMPGMNGMETMQLIKERFPSLKVIILSLHEEERFIIRLIELGANSYLVKNATPEEVEKTIRITFERGFYFNDDISKVLYNHMSLVKKKAAFSSDFTKREREILQCICEELSTKDIAKKLFISERTVEGHRNSLILKTNVKNTAGLVIYAVKNNLVNLQFYLK</sequence>
<dbReference type="Pfam" id="PF00072">
    <property type="entry name" value="Response_reg"/>
    <property type="match status" value="1"/>
</dbReference>
<evidence type="ECO:0000256" key="4">
    <source>
        <dbReference type="ARBA" id="ARBA00023163"/>
    </source>
</evidence>
<dbReference type="SUPFAM" id="SSF52172">
    <property type="entry name" value="CheY-like"/>
    <property type="match status" value="1"/>
</dbReference>
<keyword evidence="3" id="KW-0238">DNA-binding</keyword>
<dbReference type="PROSITE" id="PS50043">
    <property type="entry name" value="HTH_LUXR_2"/>
    <property type="match status" value="1"/>
</dbReference>
<keyword evidence="1 5" id="KW-0597">Phosphoprotein</keyword>